<comment type="caution">
    <text evidence="3">The sequence shown here is derived from an EMBL/GenBank/DDBJ whole genome shotgun (WGS) entry which is preliminary data.</text>
</comment>
<dbReference type="GO" id="GO:0000182">
    <property type="term" value="F:rDNA binding"/>
    <property type="evidence" value="ECO:0007669"/>
    <property type="project" value="EnsemblFungi"/>
</dbReference>
<dbReference type="HOGENOM" id="CLU_010579_2_0_1"/>
<protein>
    <submittedName>
        <fullName evidence="3">Protein required for transcription of rDNA by RNA polymerase I</fullName>
    </submittedName>
</protein>
<evidence type="ECO:0000313" key="3">
    <source>
        <dbReference type="EMBL" id="ESW97521.1"/>
    </source>
</evidence>
<dbReference type="GO" id="GO:0001042">
    <property type="term" value="F:RNA polymerase I core binding"/>
    <property type="evidence" value="ECO:0007669"/>
    <property type="project" value="EnsemblFungi"/>
</dbReference>
<dbReference type="InterPro" id="IPR007991">
    <property type="entry name" value="RNA_pol_I_trans_ini_fac_RRN3"/>
</dbReference>
<keyword evidence="4" id="KW-1185">Reference proteome</keyword>
<feature type="region of interest" description="Disordered" evidence="2">
    <location>
        <begin position="260"/>
        <end position="281"/>
    </location>
</feature>
<dbReference type="Proteomes" id="UP000008673">
    <property type="component" value="Unassembled WGS sequence"/>
</dbReference>
<dbReference type="GeneID" id="25771077"/>
<dbReference type="RefSeq" id="XP_013933606.1">
    <property type="nucleotide sequence ID" value="XM_014078131.1"/>
</dbReference>
<sequence length="578" mass="66764">MQNMMSVQNAPLIDETLKRRYSDNEDVKRRKLDVSEEHGSEVQEEHASDPDFSGKVYSSLVRSALDRMEKDDYSAIDALAAQLALPRSNTESISSDKLVQMLRVLTGEVTRLDNKASVALVQALLKIDWFEYESDDFSRAYSTFLSVLVSGIPKWWNEVATMLVGDFTRREQLDSHHSTLKYIIQVIPTSTNAIPGILKRQFPNKTAPKADLVNYVRNLLFLLGYCDQVRHAVWQLIVENCIKLDVELQNELEELDDEDLEEALNSDEEEEDADDADELSDEDEFLDEEEYQVEIQKVSNLSSKLDSVMRLLMDSAAPVFKQDLSAGIALFNTLATLFKSHVLPTHYTRCIQYLMFYVAQQHPDLTDSFLVMLIDIVFNVNEIGSNRVKAMQYVSSFIARAKSLSKQQLVFVIKYLTSWCSVFVAERENEISNGHGGMERFKILYCVFQGLLYIFCFRHRELKNDKDEWELNLDKFFNKLIISGFNPLKYCNETVVLIFARLAQQVDLCYCFSIIERNKRERLNGIKNMQAGSVFESKQEFLDLEAYFPFDPLILKRSKELVEEHYVEWESIDDSESE</sequence>
<gene>
    <name evidence="3" type="ORF">HPODL_01618</name>
</gene>
<comment type="similarity">
    <text evidence="1">Belongs to the RRN3 family.</text>
</comment>
<proteinExistence type="inferred from homology"/>
<organism evidence="3 4">
    <name type="scientific">Ogataea parapolymorpha (strain ATCC 26012 / BCRC 20466 / JCM 22074 / NRRL Y-7560 / DL-1)</name>
    <name type="common">Yeast</name>
    <name type="synonym">Hansenula polymorpha</name>
    <dbReference type="NCBI Taxonomy" id="871575"/>
    <lineage>
        <taxon>Eukaryota</taxon>
        <taxon>Fungi</taxon>
        <taxon>Dikarya</taxon>
        <taxon>Ascomycota</taxon>
        <taxon>Saccharomycotina</taxon>
        <taxon>Pichiomycetes</taxon>
        <taxon>Pichiales</taxon>
        <taxon>Pichiaceae</taxon>
        <taxon>Ogataea</taxon>
    </lineage>
</organism>
<dbReference type="GO" id="GO:0001179">
    <property type="term" value="F:RNA polymerase I general transcription initiation factor binding"/>
    <property type="evidence" value="ECO:0007669"/>
    <property type="project" value="EnsemblFungi"/>
</dbReference>
<evidence type="ECO:0000256" key="1">
    <source>
        <dbReference type="ARBA" id="ARBA00010098"/>
    </source>
</evidence>
<dbReference type="PANTHER" id="PTHR12790:SF0">
    <property type="entry name" value="RNA POLYMERASE I-SPECIFIC TRANSCRIPTION INITIATION FACTOR RRN3-RELATED"/>
    <property type="match status" value="1"/>
</dbReference>
<evidence type="ECO:0000256" key="2">
    <source>
        <dbReference type="SAM" id="MobiDB-lite"/>
    </source>
</evidence>
<dbReference type="STRING" id="871575.W1Q9N1"/>
<dbReference type="GO" id="GO:0006361">
    <property type="term" value="P:transcription initiation at RNA polymerase I promoter"/>
    <property type="evidence" value="ECO:0007669"/>
    <property type="project" value="EnsemblFungi"/>
</dbReference>
<dbReference type="GO" id="GO:0001181">
    <property type="term" value="F:RNA polymerase I general transcription initiation factor activity"/>
    <property type="evidence" value="ECO:0007669"/>
    <property type="project" value="EnsemblFungi"/>
</dbReference>
<accession>W1Q9N1</accession>
<dbReference type="Pfam" id="PF05327">
    <property type="entry name" value="RRN3"/>
    <property type="match status" value="1"/>
</dbReference>
<dbReference type="eggNOG" id="KOG2434">
    <property type="taxonomic scope" value="Eukaryota"/>
</dbReference>
<dbReference type="OrthoDB" id="26970at2759"/>
<dbReference type="AlphaFoldDB" id="W1Q9N1"/>
<feature type="region of interest" description="Disordered" evidence="2">
    <location>
        <begin position="1"/>
        <end position="50"/>
    </location>
</feature>
<dbReference type="GO" id="GO:0005730">
    <property type="term" value="C:nucleolus"/>
    <property type="evidence" value="ECO:0007669"/>
    <property type="project" value="EnsemblFungi"/>
</dbReference>
<evidence type="ECO:0000313" key="4">
    <source>
        <dbReference type="Proteomes" id="UP000008673"/>
    </source>
</evidence>
<dbReference type="KEGG" id="opa:HPODL_01618"/>
<feature type="compositionally biased region" description="Basic and acidic residues" evidence="2">
    <location>
        <begin position="15"/>
        <end position="49"/>
    </location>
</feature>
<name>W1Q9N1_OGAPD</name>
<dbReference type="PANTHER" id="PTHR12790">
    <property type="entry name" value="TRANSCRIPTION INITIATION FACTOR IA RRN3"/>
    <property type="match status" value="1"/>
</dbReference>
<reference evidence="3 4" key="1">
    <citation type="journal article" date="2013" name="BMC Genomics">
        <title>Genome sequence and analysis of methylotrophic yeast Hansenula polymorpha DL1.</title>
        <authorList>
            <person name="Ravin N.V."/>
            <person name="Eldarov M.A."/>
            <person name="Kadnikov V.V."/>
            <person name="Beletsky A.V."/>
            <person name="Schneider J."/>
            <person name="Mardanova E.S."/>
            <person name="Smekalova E.M."/>
            <person name="Zvereva M.I."/>
            <person name="Dontsova O.A."/>
            <person name="Mardanov A.V."/>
            <person name="Skryabin K.G."/>
        </authorList>
    </citation>
    <scope>NUCLEOTIDE SEQUENCE [LARGE SCALE GENOMIC DNA]</scope>
    <source>
        <strain evidence="4">ATCC 26012 / BCRC 20466 / JCM 22074 / NRRL Y-7560 / DL-1</strain>
    </source>
</reference>
<dbReference type="EMBL" id="AEOI02000009">
    <property type="protein sequence ID" value="ESW97521.1"/>
    <property type="molecule type" value="Genomic_DNA"/>
</dbReference>
<dbReference type="OMA" id="FKHFYAA"/>